<dbReference type="NCBIfam" id="NF003509">
    <property type="entry name" value="PRK05174.1"/>
    <property type="match status" value="1"/>
</dbReference>
<evidence type="ECO:0000256" key="1">
    <source>
        <dbReference type="ARBA" id="ARBA00001055"/>
    </source>
</evidence>
<evidence type="ECO:0000256" key="5">
    <source>
        <dbReference type="ARBA" id="ARBA00011738"/>
    </source>
</evidence>
<keyword evidence="7 13" id="KW-0444">Lipid biosynthesis</keyword>
<dbReference type="InterPro" id="IPR029069">
    <property type="entry name" value="HotDog_dom_sf"/>
</dbReference>
<dbReference type="NCBIfam" id="TIGR01749">
    <property type="entry name" value="fabA"/>
    <property type="match status" value="1"/>
</dbReference>
<evidence type="ECO:0000256" key="10">
    <source>
        <dbReference type="ARBA" id="ARBA00023160"/>
    </source>
</evidence>
<evidence type="ECO:0000256" key="12">
    <source>
        <dbReference type="ARBA" id="ARBA00023239"/>
    </source>
</evidence>
<dbReference type="Pfam" id="PF07977">
    <property type="entry name" value="FabA"/>
    <property type="match status" value="1"/>
</dbReference>
<dbReference type="InterPro" id="IPR013114">
    <property type="entry name" value="FabA_FabZ"/>
</dbReference>
<evidence type="ECO:0000256" key="11">
    <source>
        <dbReference type="ARBA" id="ARBA00023235"/>
    </source>
</evidence>
<comment type="subcellular location">
    <subcellularLocation>
        <location evidence="2 13">Cytoplasm</location>
    </subcellularLocation>
</comment>
<dbReference type="UniPathway" id="UPA00094"/>
<dbReference type="Gene3D" id="3.10.129.10">
    <property type="entry name" value="Hotdog Thioesterase"/>
    <property type="match status" value="1"/>
</dbReference>
<accession>A0A4Q8CZU6</accession>
<keyword evidence="8 13" id="KW-0276">Fatty acid metabolism</keyword>
<protein>
    <recommendedName>
        <fullName evidence="13">3-hydroxydecanoyl-[acyl-carrier-protein] dehydratase</fullName>
        <ecNumber evidence="13">4.2.1.59</ecNumber>
    </recommendedName>
    <alternativeName>
        <fullName evidence="13">3-hydroxyacyl-[acyl-carrier-protein] dehydratase FabA</fullName>
    </alternativeName>
    <alternativeName>
        <fullName evidence="13">Beta-hydroxydecanoyl thioester dehydrase</fullName>
    </alternativeName>
    <alternativeName>
        <fullName evidence="13">Trans-2-decenoyl-[acyl-carrier-protein] isomerase</fullName>
        <ecNumber evidence="13">5.3.3.14</ecNumber>
    </alternativeName>
</protein>
<keyword evidence="9 13" id="KW-0443">Lipid metabolism</keyword>
<dbReference type="GO" id="GO:0034017">
    <property type="term" value="F:trans-2-decenoyl-acyl-carrier-protein isomerase activity"/>
    <property type="evidence" value="ECO:0007669"/>
    <property type="project" value="UniProtKB-UniRule"/>
</dbReference>
<reference evidence="14 15" key="1">
    <citation type="submission" date="2019-02" db="EMBL/GenBank/DDBJ databases">
        <title>Genomic Encyclopedia of Type Strains, Phase IV (KMG-IV): sequencing the most valuable type-strain genomes for metagenomic binning, comparative biology and taxonomic classification.</title>
        <authorList>
            <person name="Goeker M."/>
        </authorList>
    </citation>
    <scope>NUCLEOTIDE SEQUENCE [LARGE SCALE GENOMIC DNA]</scope>
    <source>
        <strain evidence="14 15">DSM 21056</strain>
    </source>
</reference>
<comment type="catalytic activity">
    <reaction evidence="13">
        <text>(2E)-decenoyl-[ACP] = (3Z)-decenoyl-[ACP]</text>
        <dbReference type="Rhea" id="RHEA:23568"/>
        <dbReference type="Rhea" id="RHEA-COMP:9639"/>
        <dbReference type="Rhea" id="RHEA-COMP:9927"/>
        <dbReference type="ChEBI" id="CHEBI:78467"/>
        <dbReference type="ChEBI" id="CHEBI:78798"/>
        <dbReference type="EC" id="5.3.3.14"/>
    </reaction>
</comment>
<evidence type="ECO:0000313" key="15">
    <source>
        <dbReference type="Proteomes" id="UP000292298"/>
    </source>
</evidence>
<dbReference type="AlphaFoldDB" id="A0A4Q8CZU6"/>
<dbReference type="EC" id="5.3.3.14" evidence="13"/>
<evidence type="ECO:0000256" key="2">
    <source>
        <dbReference type="ARBA" id="ARBA00004496"/>
    </source>
</evidence>
<dbReference type="InterPro" id="IPR010083">
    <property type="entry name" value="FabA"/>
</dbReference>
<evidence type="ECO:0000256" key="9">
    <source>
        <dbReference type="ARBA" id="ARBA00023098"/>
    </source>
</evidence>
<evidence type="ECO:0000256" key="3">
    <source>
        <dbReference type="ARBA" id="ARBA00005194"/>
    </source>
</evidence>
<keyword evidence="15" id="KW-1185">Reference proteome</keyword>
<feature type="active site" evidence="13">
    <location>
        <position position="70"/>
    </location>
</feature>
<keyword evidence="6 13" id="KW-0963">Cytoplasm</keyword>
<keyword evidence="12 13" id="KW-0456">Lyase</keyword>
<dbReference type="EC" id="4.2.1.59" evidence="13"/>
<dbReference type="PANTHER" id="PTHR30272">
    <property type="entry name" value="3-HYDROXYACYL-[ACYL-CARRIER-PROTEIN] DEHYDRATASE"/>
    <property type="match status" value="1"/>
</dbReference>
<sequence>MNQKSSYTYDELIACGHGELFGPGNPQLPVPNMLMFDAITHIDDHTGEYEKGRVDAELAVKPDLWFFGCHFPGDPVMPGCLGLDALWQLLGFYLGWTGGEGKGRALGCGEVKFTGQILPDNALVHYRLDIKRIIRRRLNMGIADGFVTVDGDEIYRAMDLRVGLFQNPQDNL</sequence>
<comment type="pathway">
    <text evidence="3 13">Lipid metabolism; fatty acid biosynthesis.</text>
</comment>
<evidence type="ECO:0000256" key="13">
    <source>
        <dbReference type="HAMAP-Rule" id="MF_00405"/>
    </source>
</evidence>
<name>A0A4Q8CZU6_9GAMM</name>
<evidence type="ECO:0000313" key="14">
    <source>
        <dbReference type="EMBL" id="RZU98559.1"/>
    </source>
</evidence>
<dbReference type="PANTHER" id="PTHR30272:SF8">
    <property type="entry name" value="3-HYDROXYDECANOYL-[ACYL-CARRIER-PROTEIN] DEHYDRATASE"/>
    <property type="match status" value="1"/>
</dbReference>
<comment type="function">
    <text evidence="13">Necessary for the introduction of cis unsaturation into fatty acids. Catalyzes the dehydration of (3R)-3-hydroxydecanoyl-ACP to E-(2)-decenoyl-ACP and then its isomerization to Z-(3)-decenoyl-ACP. Can catalyze the dehydratase reaction for beta-hydroxyacyl-ACPs with saturated chain lengths up to 16:0, being most active on intermediate chain length.</text>
</comment>
<evidence type="ECO:0000256" key="4">
    <source>
        <dbReference type="ARBA" id="ARBA00006714"/>
    </source>
</evidence>
<dbReference type="OrthoDB" id="9786735at2"/>
<dbReference type="GO" id="GO:0006636">
    <property type="term" value="P:unsaturated fatty acid biosynthetic process"/>
    <property type="evidence" value="ECO:0007669"/>
    <property type="project" value="UniProtKB-UniRule"/>
</dbReference>
<evidence type="ECO:0000256" key="7">
    <source>
        <dbReference type="ARBA" id="ARBA00022516"/>
    </source>
</evidence>
<dbReference type="RefSeq" id="WP_130502855.1">
    <property type="nucleotide sequence ID" value="NZ_SHLI01000001.1"/>
</dbReference>
<comment type="subunit">
    <text evidence="5 13">Homodimer.</text>
</comment>
<organism evidence="14 15">
    <name type="scientific">Spiribacter vilamensis</name>
    <dbReference type="NCBI Taxonomy" id="531306"/>
    <lineage>
        <taxon>Bacteria</taxon>
        <taxon>Pseudomonadati</taxon>
        <taxon>Pseudomonadota</taxon>
        <taxon>Gammaproteobacteria</taxon>
        <taxon>Chromatiales</taxon>
        <taxon>Ectothiorhodospiraceae</taxon>
        <taxon>Spiribacter</taxon>
    </lineage>
</organism>
<comment type="catalytic activity">
    <reaction evidence="13">
        <text>(3R)-hydroxydecanoyl-[ACP] = (2E)-decenoyl-[ACP] + H2O</text>
        <dbReference type="Rhea" id="RHEA:41860"/>
        <dbReference type="Rhea" id="RHEA-COMP:9638"/>
        <dbReference type="Rhea" id="RHEA-COMP:9639"/>
        <dbReference type="ChEBI" id="CHEBI:15377"/>
        <dbReference type="ChEBI" id="CHEBI:78466"/>
        <dbReference type="ChEBI" id="CHEBI:78467"/>
    </reaction>
</comment>
<comment type="similarity">
    <text evidence="4 13">Belongs to the thioester dehydratase family. FabA subfamily.</text>
</comment>
<gene>
    <name evidence="13" type="primary">fabA</name>
    <name evidence="14" type="ORF">EV698_0808</name>
</gene>
<proteinExistence type="inferred from homology"/>
<comment type="catalytic activity">
    <reaction evidence="1 13">
        <text>a (3R)-hydroxyacyl-[ACP] = a (2E)-enoyl-[ACP] + H2O</text>
        <dbReference type="Rhea" id="RHEA:13097"/>
        <dbReference type="Rhea" id="RHEA-COMP:9925"/>
        <dbReference type="Rhea" id="RHEA-COMP:9945"/>
        <dbReference type="ChEBI" id="CHEBI:15377"/>
        <dbReference type="ChEBI" id="CHEBI:78784"/>
        <dbReference type="ChEBI" id="CHEBI:78827"/>
        <dbReference type="EC" id="4.2.1.59"/>
    </reaction>
</comment>
<dbReference type="EMBL" id="SHLI01000001">
    <property type="protein sequence ID" value="RZU98559.1"/>
    <property type="molecule type" value="Genomic_DNA"/>
</dbReference>
<comment type="caution">
    <text evidence="14">The sequence shown here is derived from an EMBL/GenBank/DDBJ whole genome shotgun (WGS) entry which is preliminary data.</text>
</comment>
<dbReference type="HAMAP" id="MF_00405">
    <property type="entry name" value="FabA"/>
    <property type="match status" value="1"/>
</dbReference>
<keyword evidence="10 13" id="KW-0275">Fatty acid biosynthesis</keyword>
<dbReference type="SUPFAM" id="SSF54637">
    <property type="entry name" value="Thioesterase/thiol ester dehydrase-isomerase"/>
    <property type="match status" value="1"/>
</dbReference>
<dbReference type="GO" id="GO:0005737">
    <property type="term" value="C:cytoplasm"/>
    <property type="evidence" value="ECO:0007669"/>
    <property type="project" value="UniProtKB-SubCell"/>
</dbReference>
<dbReference type="Proteomes" id="UP000292298">
    <property type="component" value="Unassembled WGS sequence"/>
</dbReference>
<evidence type="ECO:0000256" key="6">
    <source>
        <dbReference type="ARBA" id="ARBA00022490"/>
    </source>
</evidence>
<dbReference type="GO" id="GO:0019171">
    <property type="term" value="F:(3R)-hydroxyacyl-[acyl-carrier-protein] dehydratase activity"/>
    <property type="evidence" value="ECO:0007669"/>
    <property type="project" value="UniProtKB-UniRule"/>
</dbReference>
<keyword evidence="11 13" id="KW-0413">Isomerase</keyword>
<evidence type="ECO:0000256" key="8">
    <source>
        <dbReference type="ARBA" id="ARBA00022832"/>
    </source>
</evidence>